<organism evidence="1 2">
    <name type="scientific">Aquarana catesbeiana</name>
    <name type="common">American bullfrog</name>
    <name type="synonym">Rana catesbeiana</name>
    <dbReference type="NCBI Taxonomy" id="8400"/>
    <lineage>
        <taxon>Eukaryota</taxon>
        <taxon>Metazoa</taxon>
        <taxon>Chordata</taxon>
        <taxon>Craniata</taxon>
        <taxon>Vertebrata</taxon>
        <taxon>Euteleostomi</taxon>
        <taxon>Amphibia</taxon>
        <taxon>Batrachia</taxon>
        <taxon>Anura</taxon>
        <taxon>Neobatrachia</taxon>
        <taxon>Ranoidea</taxon>
        <taxon>Ranidae</taxon>
        <taxon>Aquarana</taxon>
    </lineage>
</organism>
<dbReference type="OrthoDB" id="10036956at2759"/>
<gene>
    <name evidence="1" type="ORF">AB205_0206160</name>
</gene>
<proteinExistence type="predicted"/>
<dbReference type="Proteomes" id="UP000228934">
    <property type="component" value="Unassembled WGS sequence"/>
</dbReference>
<keyword evidence="2" id="KW-1185">Reference proteome</keyword>
<name>A0A2G9RDF8_AQUCT</name>
<reference evidence="2" key="1">
    <citation type="journal article" date="2017" name="Nat. Commun.">
        <title>The North American bullfrog draft genome provides insight into hormonal regulation of long noncoding RNA.</title>
        <authorList>
            <person name="Hammond S.A."/>
            <person name="Warren R.L."/>
            <person name="Vandervalk B.P."/>
            <person name="Kucuk E."/>
            <person name="Khan H."/>
            <person name="Gibb E.A."/>
            <person name="Pandoh P."/>
            <person name="Kirk H."/>
            <person name="Zhao Y."/>
            <person name="Jones M."/>
            <person name="Mungall A.J."/>
            <person name="Coope R."/>
            <person name="Pleasance S."/>
            <person name="Moore R.A."/>
            <person name="Holt R.A."/>
            <person name="Round J.M."/>
            <person name="Ohora S."/>
            <person name="Walle B.V."/>
            <person name="Veldhoen N."/>
            <person name="Helbing C.C."/>
            <person name="Birol I."/>
        </authorList>
    </citation>
    <scope>NUCLEOTIDE SEQUENCE [LARGE SCALE GENOMIC DNA]</scope>
</reference>
<sequence length="60" mass="6887">MFPQESGPYGLHGYPVSPKVLQLGRRLQSANGECNRREQHLPERSDFPTTLCDRVYARQV</sequence>
<protein>
    <submittedName>
        <fullName evidence="1">Uncharacterized protein</fullName>
    </submittedName>
</protein>
<dbReference type="AlphaFoldDB" id="A0A2G9RDF8"/>
<evidence type="ECO:0000313" key="2">
    <source>
        <dbReference type="Proteomes" id="UP000228934"/>
    </source>
</evidence>
<accession>A0A2G9RDF8</accession>
<dbReference type="EMBL" id="KV950576">
    <property type="protein sequence ID" value="PIO25253.1"/>
    <property type="molecule type" value="Genomic_DNA"/>
</dbReference>
<evidence type="ECO:0000313" key="1">
    <source>
        <dbReference type="EMBL" id="PIO25253.1"/>
    </source>
</evidence>